<keyword evidence="7" id="KW-0732">Signal</keyword>
<dbReference type="PANTHER" id="PTHR46806">
    <property type="entry name" value="F5/8 TYPE C DOMAIN-CONTAINING PROTEIN"/>
    <property type="match status" value="1"/>
</dbReference>
<evidence type="ECO:0000256" key="7">
    <source>
        <dbReference type="SAM" id="SignalP"/>
    </source>
</evidence>
<evidence type="ECO:0000259" key="8">
    <source>
        <dbReference type="PROSITE" id="PS01180"/>
    </source>
</evidence>
<evidence type="ECO:0000256" key="6">
    <source>
        <dbReference type="PROSITE-ProRule" id="PRU00059"/>
    </source>
</evidence>
<dbReference type="CDD" id="cd00041">
    <property type="entry name" value="CUB"/>
    <property type="match status" value="1"/>
</dbReference>
<dbReference type="Gene3D" id="2.60.120.290">
    <property type="entry name" value="Spermadhesin, CUB domain"/>
    <property type="match status" value="1"/>
</dbReference>
<dbReference type="Proteomes" id="UP001497482">
    <property type="component" value="Chromosome 15"/>
</dbReference>
<keyword evidence="2" id="KW-0812">Transmembrane</keyword>
<dbReference type="SUPFAM" id="SSF49854">
    <property type="entry name" value="Spermadhesin, CUB domain"/>
    <property type="match status" value="1"/>
</dbReference>
<dbReference type="GO" id="GO:0017154">
    <property type="term" value="F:semaphorin receptor activity"/>
    <property type="evidence" value="ECO:0007669"/>
    <property type="project" value="TreeGrafter"/>
</dbReference>
<comment type="caution">
    <text evidence="6">Lacks conserved residue(s) required for the propagation of feature annotation.</text>
</comment>
<evidence type="ECO:0000313" key="10">
    <source>
        <dbReference type="Proteomes" id="UP001497482"/>
    </source>
</evidence>
<proteinExistence type="predicted"/>
<dbReference type="AlphaFoldDB" id="A0AAV2JYU6"/>
<feature type="chain" id="PRO_5043797038" description="CUB domain-containing protein" evidence="7">
    <location>
        <begin position="22"/>
        <end position="95"/>
    </location>
</feature>
<feature type="disulfide bond" evidence="6">
    <location>
        <begin position="29"/>
        <end position="56"/>
    </location>
</feature>
<dbReference type="GO" id="GO:0007411">
    <property type="term" value="P:axon guidance"/>
    <property type="evidence" value="ECO:0007669"/>
    <property type="project" value="TreeGrafter"/>
</dbReference>
<dbReference type="GO" id="GO:0030424">
    <property type="term" value="C:axon"/>
    <property type="evidence" value="ECO:0007669"/>
    <property type="project" value="TreeGrafter"/>
</dbReference>
<accession>A0AAV2JYU6</accession>
<organism evidence="9 10">
    <name type="scientific">Knipowitschia caucasica</name>
    <name type="common">Caucasian dwarf goby</name>
    <name type="synonym">Pomatoschistus caucasicus</name>
    <dbReference type="NCBI Taxonomy" id="637954"/>
    <lineage>
        <taxon>Eukaryota</taxon>
        <taxon>Metazoa</taxon>
        <taxon>Chordata</taxon>
        <taxon>Craniata</taxon>
        <taxon>Vertebrata</taxon>
        <taxon>Euteleostomi</taxon>
        <taxon>Actinopterygii</taxon>
        <taxon>Neopterygii</taxon>
        <taxon>Teleostei</taxon>
        <taxon>Neoteleostei</taxon>
        <taxon>Acanthomorphata</taxon>
        <taxon>Gobiaria</taxon>
        <taxon>Gobiiformes</taxon>
        <taxon>Gobioidei</taxon>
        <taxon>Gobiidae</taxon>
        <taxon>Gobiinae</taxon>
        <taxon>Knipowitschia</taxon>
    </lineage>
</organism>
<name>A0AAV2JYU6_KNICA</name>
<dbReference type="PROSITE" id="PS01180">
    <property type="entry name" value="CUB"/>
    <property type="match status" value="1"/>
</dbReference>
<evidence type="ECO:0000256" key="2">
    <source>
        <dbReference type="ARBA" id="ARBA00022692"/>
    </source>
</evidence>
<evidence type="ECO:0000256" key="1">
    <source>
        <dbReference type="ARBA" id="ARBA00004479"/>
    </source>
</evidence>
<evidence type="ECO:0000256" key="3">
    <source>
        <dbReference type="ARBA" id="ARBA00022989"/>
    </source>
</evidence>
<evidence type="ECO:0000256" key="5">
    <source>
        <dbReference type="ARBA" id="ARBA00023157"/>
    </source>
</evidence>
<comment type="subcellular location">
    <subcellularLocation>
        <location evidence="1">Membrane</location>
        <topology evidence="1">Single-pass type I membrane protein</topology>
    </subcellularLocation>
</comment>
<dbReference type="EMBL" id="OZ035837">
    <property type="protein sequence ID" value="CAL1582680.1"/>
    <property type="molecule type" value="Genomic_DNA"/>
</dbReference>
<dbReference type="InterPro" id="IPR050633">
    <property type="entry name" value="Neuropilin_MCO_CoagFactor"/>
</dbReference>
<dbReference type="InterPro" id="IPR000859">
    <property type="entry name" value="CUB_dom"/>
</dbReference>
<sequence>MDLLLWLSGCLLACVLSSARAEEGASEPCGGYLDASQAGYITTPGYPLEYPPHQNCRWVITAPEPLQRIVLNFNPHFEIEKLDCSQRVETSESSR</sequence>
<gene>
    <name evidence="9" type="ORF">KC01_LOCUS13243</name>
</gene>
<keyword evidence="3" id="KW-1133">Transmembrane helix</keyword>
<dbReference type="Pfam" id="PF00431">
    <property type="entry name" value="CUB"/>
    <property type="match status" value="1"/>
</dbReference>
<feature type="domain" description="CUB" evidence="8">
    <location>
        <begin position="29"/>
        <end position="95"/>
    </location>
</feature>
<keyword evidence="10" id="KW-1185">Reference proteome</keyword>
<dbReference type="InterPro" id="IPR035914">
    <property type="entry name" value="Sperma_CUB_dom_sf"/>
</dbReference>
<protein>
    <recommendedName>
        <fullName evidence="8">CUB domain-containing protein</fullName>
    </recommendedName>
</protein>
<reference evidence="9 10" key="1">
    <citation type="submission" date="2024-04" db="EMBL/GenBank/DDBJ databases">
        <authorList>
            <person name="Waldvogel A.-M."/>
            <person name="Schoenle A."/>
        </authorList>
    </citation>
    <scope>NUCLEOTIDE SEQUENCE [LARGE SCALE GENOMIC DNA]</scope>
</reference>
<evidence type="ECO:0000313" key="9">
    <source>
        <dbReference type="EMBL" id="CAL1582680.1"/>
    </source>
</evidence>
<keyword evidence="5 6" id="KW-1015">Disulfide bond</keyword>
<dbReference type="PANTHER" id="PTHR46806:SF2">
    <property type="entry name" value="NEUROPILIN-2"/>
    <property type="match status" value="1"/>
</dbReference>
<evidence type="ECO:0000256" key="4">
    <source>
        <dbReference type="ARBA" id="ARBA00023136"/>
    </source>
</evidence>
<dbReference type="GO" id="GO:0045211">
    <property type="term" value="C:postsynaptic membrane"/>
    <property type="evidence" value="ECO:0007669"/>
    <property type="project" value="TreeGrafter"/>
</dbReference>
<feature type="signal peptide" evidence="7">
    <location>
        <begin position="1"/>
        <end position="21"/>
    </location>
</feature>
<dbReference type="GO" id="GO:0098978">
    <property type="term" value="C:glutamatergic synapse"/>
    <property type="evidence" value="ECO:0007669"/>
    <property type="project" value="TreeGrafter"/>
</dbReference>
<keyword evidence="4" id="KW-0472">Membrane</keyword>